<evidence type="ECO:0000313" key="2">
    <source>
        <dbReference type="Proteomes" id="UP000253324"/>
    </source>
</evidence>
<name>A0A368YV67_9HYPH</name>
<evidence type="ECO:0000313" key="1">
    <source>
        <dbReference type="EMBL" id="RCW83166.1"/>
    </source>
</evidence>
<sequence length="43" mass="4909">MRIAKIYGPQTYAPGVASNTENWIAGRHVTRQRFYVNIIVTKS</sequence>
<protein>
    <submittedName>
        <fullName evidence="1">Uncharacterized protein</fullName>
    </submittedName>
</protein>
<accession>A0A368YV67</accession>
<dbReference type="AlphaFoldDB" id="A0A368YV67"/>
<comment type="caution">
    <text evidence="1">The sequence shown here is derived from an EMBL/GenBank/DDBJ whole genome shotgun (WGS) entry which is preliminary data.</text>
</comment>
<dbReference type="EMBL" id="QPJM01000006">
    <property type="protein sequence ID" value="RCW83166.1"/>
    <property type="molecule type" value="Genomic_DNA"/>
</dbReference>
<proteinExistence type="predicted"/>
<dbReference type="Proteomes" id="UP000253324">
    <property type="component" value="Unassembled WGS sequence"/>
</dbReference>
<organism evidence="1 2">
    <name type="scientific">Phyllobacterium bourgognense</name>
    <dbReference type="NCBI Taxonomy" id="314236"/>
    <lineage>
        <taxon>Bacteria</taxon>
        <taxon>Pseudomonadati</taxon>
        <taxon>Pseudomonadota</taxon>
        <taxon>Alphaproteobacteria</taxon>
        <taxon>Hyphomicrobiales</taxon>
        <taxon>Phyllobacteriaceae</taxon>
        <taxon>Phyllobacterium</taxon>
    </lineage>
</organism>
<keyword evidence="2" id="KW-1185">Reference proteome</keyword>
<gene>
    <name evidence="1" type="ORF">C7476_106200</name>
</gene>
<reference evidence="1 2" key="1">
    <citation type="submission" date="2018-07" db="EMBL/GenBank/DDBJ databases">
        <title>Genomic Encyclopedia of Type Strains, Phase III (KMG-III): the genomes of soil and plant-associated and newly described type strains.</title>
        <authorList>
            <person name="Whitman W."/>
        </authorList>
    </citation>
    <scope>NUCLEOTIDE SEQUENCE [LARGE SCALE GENOMIC DNA]</scope>
    <source>
        <strain evidence="1 2">31-25a</strain>
    </source>
</reference>